<evidence type="ECO:0000313" key="8">
    <source>
        <dbReference type="Proteomes" id="UP000564629"/>
    </source>
</evidence>
<dbReference type="AlphaFoldDB" id="A0A511FDE0"/>
<dbReference type="Proteomes" id="UP000321723">
    <property type="component" value="Unassembled WGS sequence"/>
</dbReference>
<dbReference type="PANTHER" id="PTHR12526">
    <property type="entry name" value="GLYCOSYLTRANSFERASE"/>
    <property type="match status" value="1"/>
</dbReference>
<comment type="caution">
    <text evidence="5">The sequence shown here is derived from an EMBL/GenBank/DDBJ whole genome shotgun (WGS) entry which is preliminary data.</text>
</comment>
<evidence type="ECO:0000313" key="6">
    <source>
        <dbReference type="EMBL" id="MBB5472001.1"/>
    </source>
</evidence>
<evidence type="ECO:0000259" key="3">
    <source>
        <dbReference type="Pfam" id="PF00534"/>
    </source>
</evidence>
<evidence type="ECO:0000256" key="1">
    <source>
        <dbReference type="ARBA" id="ARBA00022676"/>
    </source>
</evidence>
<proteinExistence type="predicted"/>
<keyword evidence="1" id="KW-0328">Glycosyltransferase</keyword>
<sequence length="354" mass="36435">MTADVVHVVCTDAFAGVERYVTTLARTQDARGMRVRVLGGSAARMPAELAGTGVAWAPAPTALRAAVALRRTDARLVHAHMTAAELAAVATGRAPVVATRHFADRRGSSVPGRAVGRYVTPRLAAQVAISRFVADRVEGPCTVVHPGVPSVRRDAPEAGRRPVVLMAQRLEAEKRTDLGLRMWAASGLADAGWELHVAGEGARRGELEALAASLGVAGSCRFLGARSDVDDLLASAAVFLAPRPDEPYGLSVVEAMAHGTPVVAGRGGGHDETVGAADGAVLVPADDAAAAGAALARLARDPERRAAYGEELRAVQQRRFGLDAHADGIAAVYRAVLGADPAPSPAPGAPAVGR</sequence>
<organism evidence="5 7">
    <name type="scientific">Cellulomonas hominis</name>
    <dbReference type="NCBI Taxonomy" id="156981"/>
    <lineage>
        <taxon>Bacteria</taxon>
        <taxon>Bacillati</taxon>
        <taxon>Actinomycetota</taxon>
        <taxon>Actinomycetes</taxon>
        <taxon>Micrococcales</taxon>
        <taxon>Cellulomonadaceae</taxon>
        <taxon>Cellulomonas</taxon>
    </lineage>
</organism>
<dbReference type="OrthoDB" id="3830319at2"/>
<evidence type="ECO:0000259" key="4">
    <source>
        <dbReference type="Pfam" id="PF13439"/>
    </source>
</evidence>
<dbReference type="InterPro" id="IPR028098">
    <property type="entry name" value="Glyco_trans_4-like_N"/>
</dbReference>
<keyword evidence="2 5" id="KW-0808">Transferase</keyword>
<feature type="domain" description="Glycosyltransferase subfamily 4-like N-terminal" evidence="4">
    <location>
        <begin position="16"/>
        <end position="149"/>
    </location>
</feature>
<dbReference type="EMBL" id="JACHDN010000001">
    <property type="protein sequence ID" value="MBB5472001.1"/>
    <property type="molecule type" value="Genomic_DNA"/>
</dbReference>
<dbReference type="RefSeq" id="WP_146838226.1">
    <property type="nucleotide sequence ID" value="NZ_BJVQ01000034.1"/>
</dbReference>
<gene>
    <name evidence="5" type="ORF">CHO01_23820</name>
    <name evidence="6" type="ORF">HNR08_000737</name>
</gene>
<evidence type="ECO:0000313" key="7">
    <source>
        <dbReference type="Proteomes" id="UP000321723"/>
    </source>
</evidence>
<dbReference type="SUPFAM" id="SSF53756">
    <property type="entry name" value="UDP-Glycosyltransferase/glycogen phosphorylase"/>
    <property type="match status" value="1"/>
</dbReference>
<feature type="domain" description="Glycosyl transferase family 1" evidence="3">
    <location>
        <begin position="152"/>
        <end position="312"/>
    </location>
</feature>
<reference evidence="5 7" key="1">
    <citation type="submission" date="2019-07" db="EMBL/GenBank/DDBJ databases">
        <title>Whole genome shotgun sequence of Cellulomonas hominis NBRC 16055.</title>
        <authorList>
            <person name="Hosoyama A."/>
            <person name="Uohara A."/>
            <person name="Ohji S."/>
            <person name="Ichikawa N."/>
        </authorList>
    </citation>
    <scope>NUCLEOTIDE SEQUENCE [LARGE SCALE GENOMIC DNA]</scope>
    <source>
        <strain evidence="5 7">NBRC 16055</strain>
    </source>
</reference>
<dbReference type="Proteomes" id="UP000564629">
    <property type="component" value="Unassembled WGS sequence"/>
</dbReference>
<reference evidence="6 8" key="2">
    <citation type="submission" date="2020-08" db="EMBL/GenBank/DDBJ databases">
        <title>Sequencing the genomes of 1000 actinobacteria strains.</title>
        <authorList>
            <person name="Klenk H.-P."/>
        </authorList>
    </citation>
    <scope>NUCLEOTIDE SEQUENCE [LARGE SCALE GENOMIC DNA]</scope>
    <source>
        <strain evidence="6 8">DSM 9581</strain>
    </source>
</reference>
<name>A0A511FDE0_9CELL</name>
<keyword evidence="7" id="KW-1185">Reference proteome</keyword>
<protein>
    <submittedName>
        <fullName evidence="5">Glycosyl transferase family 1</fullName>
    </submittedName>
    <submittedName>
        <fullName evidence="6">Glycosyltransferase involved in cell wall biosynthesis</fullName>
    </submittedName>
</protein>
<evidence type="ECO:0000313" key="5">
    <source>
        <dbReference type="EMBL" id="GEL47266.1"/>
    </source>
</evidence>
<dbReference type="Pfam" id="PF13439">
    <property type="entry name" value="Glyco_transf_4"/>
    <property type="match status" value="1"/>
</dbReference>
<accession>A0A511FDE0</accession>
<dbReference type="CDD" id="cd03801">
    <property type="entry name" value="GT4_PimA-like"/>
    <property type="match status" value="1"/>
</dbReference>
<dbReference type="EMBL" id="BJVQ01000034">
    <property type="protein sequence ID" value="GEL47266.1"/>
    <property type="molecule type" value="Genomic_DNA"/>
</dbReference>
<dbReference type="GO" id="GO:0016757">
    <property type="term" value="F:glycosyltransferase activity"/>
    <property type="evidence" value="ECO:0007669"/>
    <property type="project" value="UniProtKB-KW"/>
</dbReference>
<dbReference type="Pfam" id="PF00534">
    <property type="entry name" value="Glycos_transf_1"/>
    <property type="match status" value="1"/>
</dbReference>
<dbReference type="InterPro" id="IPR001296">
    <property type="entry name" value="Glyco_trans_1"/>
</dbReference>
<dbReference type="PANTHER" id="PTHR12526:SF510">
    <property type="entry name" value="D-INOSITOL 3-PHOSPHATE GLYCOSYLTRANSFERASE"/>
    <property type="match status" value="1"/>
</dbReference>
<dbReference type="Gene3D" id="3.40.50.2000">
    <property type="entry name" value="Glycogen Phosphorylase B"/>
    <property type="match status" value="2"/>
</dbReference>
<evidence type="ECO:0000256" key="2">
    <source>
        <dbReference type="ARBA" id="ARBA00022679"/>
    </source>
</evidence>